<evidence type="ECO:0000313" key="2">
    <source>
        <dbReference type="Proteomes" id="UP001163387"/>
    </source>
</evidence>
<accession>A0ABM8BUX8</accession>
<keyword evidence="2" id="KW-1185">Reference proteome</keyword>
<dbReference type="EMBL" id="AP026933">
    <property type="protein sequence ID" value="BDT03677.1"/>
    <property type="molecule type" value="Genomic_DNA"/>
</dbReference>
<dbReference type="Proteomes" id="UP001163387">
    <property type="component" value="Chromosome"/>
</dbReference>
<dbReference type="RefSeq" id="WP_281749564.1">
    <property type="nucleotide sequence ID" value="NZ_AP026933.1"/>
</dbReference>
<reference evidence="1 2" key="1">
    <citation type="journal article" date="2022" name="Front. Microbiol.">
        <title>Male-killing mechanisms vary between Spiroplasma species.</title>
        <authorList>
            <person name="Arai H."/>
            <person name="Inoue M."/>
            <person name="Kageyama D."/>
        </authorList>
    </citation>
    <scope>NUCLEOTIDE SEQUENCE [LARGE SCALE GENOMIC DNA]</scope>
    <source>
        <strain evidence="2">sHm</strain>
    </source>
</reference>
<organism evidence="1 2">
    <name type="scientific">Spiroplasma ixodetis</name>
    <dbReference type="NCBI Taxonomy" id="2141"/>
    <lineage>
        <taxon>Bacteria</taxon>
        <taxon>Bacillati</taxon>
        <taxon>Mycoplasmatota</taxon>
        <taxon>Mollicutes</taxon>
        <taxon>Entomoplasmatales</taxon>
        <taxon>Spiroplasmataceae</taxon>
        <taxon>Spiroplasma</taxon>
    </lineage>
</organism>
<evidence type="ECO:0000313" key="1">
    <source>
        <dbReference type="EMBL" id="BDT03677.1"/>
    </source>
</evidence>
<proteinExistence type="predicted"/>
<protein>
    <submittedName>
        <fullName evidence="1">Uncharacterized protein</fullName>
    </submittedName>
</protein>
<name>A0ABM8BUX8_9MOLU</name>
<sequence>MAIPQIPKAFIIGGNTPTENAVLSVLEAQVRGELTAEISTLFMRNTVTADQIANISGVAMAIYRATVRVLWGSTWDEFTGTKRQKGKVKTTTLIIDKELTIDFNIPEFDIERFMTSPANVATQIVSNWTSSFMRNLRENFELIFLQGTKDYAIAKSLILPLNLNNMTKEQALNAYYTIGERNNKLTDFSPHVLVEGIMKLNEFNNAFQTEQQCLAYIANLKENKCIRCSSFNLNTSNLRRMRCLKCHQTFSILTGTIFSKSQTPLISWFYLIFRWINTKHGIPSTDVAKELGVTLKTAEAF</sequence>
<gene>
    <name evidence="1" type="ORF">SHM_13230</name>
</gene>